<feature type="transmembrane region" description="Helical" evidence="6">
    <location>
        <begin position="12"/>
        <end position="32"/>
    </location>
</feature>
<evidence type="ECO:0000256" key="1">
    <source>
        <dbReference type="ARBA" id="ARBA00004651"/>
    </source>
</evidence>
<accession>A0ABU2B7B6</accession>
<evidence type="ECO:0000256" key="4">
    <source>
        <dbReference type="ARBA" id="ARBA00022989"/>
    </source>
</evidence>
<name>A0ABU2B7B6_9CORY</name>
<feature type="transmembrane region" description="Helical" evidence="6">
    <location>
        <begin position="87"/>
        <end position="107"/>
    </location>
</feature>
<evidence type="ECO:0000256" key="3">
    <source>
        <dbReference type="ARBA" id="ARBA00022692"/>
    </source>
</evidence>
<reference evidence="7 8" key="1">
    <citation type="submission" date="2023-07" db="EMBL/GenBank/DDBJ databases">
        <title>Sequencing the genomes of 1000 actinobacteria strains.</title>
        <authorList>
            <person name="Klenk H.-P."/>
        </authorList>
    </citation>
    <scope>NUCLEOTIDE SEQUENCE [LARGE SCALE GENOMIC DNA]</scope>
    <source>
        <strain evidence="7 8">DSM 44508</strain>
    </source>
</reference>
<feature type="transmembrane region" description="Helical" evidence="6">
    <location>
        <begin position="218"/>
        <end position="239"/>
    </location>
</feature>
<dbReference type="EMBL" id="JAVDYF010000001">
    <property type="protein sequence ID" value="MDR7354502.1"/>
    <property type="molecule type" value="Genomic_DNA"/>
</dbReference>
<dbReference type="PANTHER" id="PTHR30250">
    <property type="entry name" value="PST FAMILY PREDICTED COLANIC ACID TRANSPORTER"/>
    <property type="match status" value="1"/>
</dbReference>
<keyword evidence="8" id="KW-1185">Reference proteome</keyword>
<evidence type="ECO:0000256" key="2">
    <source>
        <dbReference type="ARBA" id="ARBA00022475"/>
    </source>
</evidence>
<sequence>MKTSTHHVRSMTIATLIAGISGFVVIIVAARAFGDDTSSATEFAAYWGFFFAITGILTGLLQETTRAVSAGQQAEQADVLAASPLKVGLGIAAATVLLVGLSAPLWISRLVSTHPVLGAALLAIGLGSYAIQATVGGIISGLQLWNRYATLIIIDTASRMIVAIIAWLLGAHLVAFMVITVLGALSWIVIVALHKDVRACGTARADVDVRQFLAKSGYAMAASGATAIVITGFPTIVQFAHPDAALGAAIVYAVILTRAPLLLPLQQFQSSLIVRFVAHSHQIVRAVIQPLALVWVIGLCGAGAAWLCGPWILGFVLPAGFIAPGSVLGVLTVGAACTASLMITGTAAVAVDQHRLYLYGWMVATCVAIGIMFLPLSLSMASCLALIIGPLTGLLVHVGGFISTRRTR</sequence>
<proteinExistence type="predicted"/>
<organism evidence="7 8">
    <name type="scientific">Corynebacterium felinum</name>
    <dbReference type="NCBI Taxonomy" id="131318"/>
    <lineage>
        <taxon>Bacteria</taxon>
        <taxon>Bacillati</taxon>
        <taxon>Actinomycetota</taxon>
        <taxon>Actinomycetes</taxon>
        <taxon>Mycobacteriales</taxon>
        <taxon>Corynebacteriaceae</taxon>
        <taxon>Corynebacterium</taxon>
    </lineage>
</organism>
<protein>
    <submittedName>
        <fullName evidence="7">O-antigen/teichoic acid export membrane protein</fullName>
    </submittedName>
</protein>
<feature type="transmembrane region" description="Helical" evidence="6">
    <location>
        <begin position="119"/>
        <end position="141"/>
    </location>
</feature>
<comment type="caution">
    <text evidence="7">The sequence shown here is derived from an EMBL/GenBank/DDBJ whole genome shotgun (WGS) entry which is preliminary data.</text>
</comment>
<dbReference type="Proteomes" id="UP001183619">
    <property type="component" value="Unassembled WGS sequence"/>
</dbReference>
<feature type="transmembrane region" description="Helical" evidence="6">
    <location>
        <begin position="174"/>
        <end position="194"/>
    </location>
</feature>
<evidence type="ECO:0000313" key="8">
    <source>
        <dbReference type="Proteomes" id="UP001183619"/>
    </source>
</evidence>
<feature type="transmembrane region" description="Helical" evidence="6">
    <location>
        <begin position="356"/>
        <end position="378"/>
    </location>
</feature>
<feature type="transmembrane region" description="Helical" evidence="6">
    <location>
        <begin position="384"/>
        <end position="402"/>
    </location>
</feature>
<keyword evidence="4 6" id="KW-1133">Transmembrane helix</keyword>
<keyword evidence="5 6" id="KW-0472">Membrane</keyword>
<keyword evidence="2" id="KW-1003">Cell membrane</keyword>
<feature type="transmembrane region" description="Helical" evidence="6">
    <location>
        <begin position="44"/>
        <end position="61"/>
    </location>
</feature>
<keyword evidence="3 6" id="KW-0812">Transmembrane</keyword>
<evidence type="ECO:0000256" key="6">
    <source>
        <dbReference type="SAM" id="Phobius"/>
    </source>
</evidence>
<evidence type="ECO:0000313" key="7">
    <source>
        <dbReference type="EMBL" id="MDR7354502.1"/>
    </source>
</evidence>
<comment type="subcellular location">
    <subcellularLocation>
        <location evidence="1">Cell membrane</location>
        <topology evidence="1">Multi-pass membrane protein</topology>
    </subcellularLocation>
</comment>
<feature type="transmembrane region" description="Helical" evidence="6">
    <location>
        <begin position="319"/>
        <end position="344"/>
    </location>
</feature>
<evidence type="ECO:0000256" key="5">
    <source>
        <dbReference type="ARBA" id="ARBA00023136"/>
    </source>
</evidence>
<dbReference type="PANTHER" id="PTHR30250:SF11">
    <property type="entry name" value="O-ANTIGEN TRANSPORTER-RELATED"/>
    <property type="match status" value="1"/>
</dbReference>
<dbReference type="InterPro" id="IPR050833">
    <property type="entry name" value="Poly_Biosynth_Transport"/>
</dbReference>
<feature type="transmembrane region" description="Helical" evidence="6">
    <location>
        <begin position="148"/>
        <end position="168"/>
    </location>
</feature>
<feature type="transmembrane region" description="Helical" evidence="6">
    <location>
        <begin position="286"/>
        <end position="313"/>
    </location>
</feature>
<feature type="transmembrane region" description="Helical" evidence="6">
    <location>
        <begin position="245"/>
        <end position="265"/>
    </location>
</feature>
<dbReference type="RefSeq" id="WP_277104839.1">
    <property type="nucleotide sequence ID" value="NZ_BAAAJS010000009.1"/>
</dbReference>
<gene>
    <name evidence="7" type="ORF">J2S37_001040</name>
</gene>